<evidence type="ECO:0000259" key="5">
    <source>
        <dbReference type="PROSITE" id="PS50977"/>
    </source>
</evidence>
<evidence type="ECO:0000256" key="4">
    <source>
        <dbReference type="PROSITE-ProRule" id="PRU00335"/>
    </source>
</evidence>
<evidence type="ECO:0000313" key="6">
    <source>
        <dbReference type="EMBL" id="GGF28473.1"/>
    </source>
</evidence>
<evidence type="ECO:0000313" key="7">
    <source>
        <dbReference type="Proteomes" id="UP000632454"/>
    </source>
</evidence>
<dbReference type="Pfam" id="PF00440">
    <property type="entry name" value="TetR_N"/>
    <property type="match status" value="1"/>
</dbReference>
<evidence type="ECO:0000256" key="1">
    <source>
        <dbReference type="ARBA" id="ARBA00023015"/>
    </source>
</evidence>
<dbReference type="PROSITE" id="PS50977">
    <property type="entry name" value="HTH_TETR_2"/>
    <property type="match status" value="1"/>
</dbReference>
<dbReference type="InterPro" id="IPR036271">
    <property type="entry name" value="Tet_transcr_reg_TetR-rel_C_sf"/>
</dbReference>
<dbReference type="InterPro" id="IPR025996">
    <property type="entry name" value="MT1864/Rv1816-like_C"/>
</dbReference>
<dbReference type="Pfam" id="PF13305">
    <property type="entry name" value="TetR_C_33"/>
    <property type="match status" value="1"/>
</dbReference>
<dbReference type="Gene3D" id="1.10.357.10">
    <property type="entry name" value="Tetracycline Repressor, domain 2"/>
    <property type="match status" value="1"/>
</dbReference>
<dbReference type="SUPFAM" id="SSF48498">
    <property type="entry name" value="Tetracyclin repressor-like, C-terminal domain"/>
    <property type="match status" value="1"/>
</dbReference>
<keyword evidence="3" id="KW-0804">Transcription</keyword>
<sequence length="212" mass="22547">MTVAHSPDRPRYHHGNLREELIAGALTATRSGGPDALSIRDSTRRAGVTPNAAYRHFRGRDDLLVATIDRIQASMAAEMDTEPADADPVEVLRAVGLGYIRFALAEPGWFGVAFTSVGSGDATPLPAPLARLVAALDGLVTAGVLPEDHRAGAEWPCWSAVHGFTFLALHGPLRHRTTEEVLAAARRTVDTAIDGLLVAHRTTDTTGDPPHA</sequence>
<dbReference type="Proteomes" id="UP000632454">
    <property type="component" value="Unassembled WGS sequence"/>
</dbReference>
<feature type="DNA-binding region" description="H-T-H motif" evidence="4">
    <location>
        <begin position="38"/>
        <end position="57"/>
    </location>
</feature>
<organism evidence="6 7">
    <name type="scientific">Williamsia phyllosphaerae</name>
    <dbReference type="NCBI Taxonomy" id="885042"/>
    <lineage>
        <taxon>Bacteria</taxon>
        <taxon>Bacillati</taxon>
        <taxon>Actinomycetota</taxon>
        <taxon>Actinomycetes</taxon>
        <taxon>Mycobacteriales</taxon>
        <taxon>Nocardiaceae</taxon>
        <taxon>Williamsia</taxon>
    </lineage>
</organism>
<feature type="domain" description="HTH tetR-type" evidence="5">
    <location>
        <begin position="15"/>
        <end position="75"/>
    </location>
</feature>
<dbReference type="PANTHER" id="PTHR30055:SF234">
    <property type="entry name" value="HTH-TYPE TRANSCRIPTIONAL REGULATOR BETI"/>
    <property type="match status" value="1"/>
</dbReference>
<dbReference type="InterPro" id="IPR009057">
    <property type="entry name" value="Homeodomain-like_sf"/>
</dbReference>
<comment type="caution">
    <text evidence="6">The sequence shown here is derived from an EMBL/GenBank/DDBJ whole genome shotgun (WGS) entry which is preliminary data.</text>
</comment>
<name>A0ABQ1UW57_9NOCA</name>
<accession>A0ABQ1UW57</accession>
<dbReference type="EMBL" id="BMCS01000001">
    <property type="protein sequence ID" value="GGF28473.1"/>
    <property type="molecule type" value="Genomic_DNA"/>
</dbReference>
<keyword evidence="2 4" id="KW-0238">DNA-binding</keyword>
<reference evidence="7" key="1">
    <citation type="journal article" date="2019" name="Int. J. Syst. Evol. Microbiol.">
        <title>The Global Catalogue of Microorganisms (GCM) 10K type strain sequencing project: providing services to taxonomists for standard genome sequencing and annotation.</title>
        <authorList>
            <consortium name="The Broad Institute Genomics Platform"/>
            <consortium name="The Broad Institute Genome Sequencing Center for Infectious Disease"/>
            <person name="Wu L."/>
            <person name="Ma J."/>
        </authorList>
    </citation>
    <scope>NUCLEOTIDE SEQUENCE [LARGE SCALE GENOMIC DNA]</scope>
    <source>
        <strain evidence="7">CCM 7855</strain>
    </source>
</reference>
<evidence type="ECO:0000256" key="3">
    <source>
        <dbReference type="ARBA" id="ARBA00023163"/>
    </source>
</evidence>
<proteinExistence type="predicted"/>
<dbReference type="SUPFAM" id="SSF46689">
    <property type="entry name" value="Homeodomain-like"/>
    <property type="match status" value="1"/>
</dbReference>
<keyword evidence="1" id="KW-0805">Transcription regulation</keyword>
<dbReference type="PANTHER" id="PTHR30055">
    <property type="entry name" value="HTH-TYPE TRANSCRIPTIONAL REGULATOR RUTR"/>
    <property type="match status" value="1"/>
</dbReference>
<protein>
    <submittedName>
        <fullName evidence="6">TetR family transcriptional regulator</fullName>
    </submittedName>
</protein>
<evidence type="ECO:0000256" key="2">
    <source>
        <dbReference type="ARBA" id="ARBA00023125"/>
    </source>
</evidence>
<keyword evidence="7" id="KW-1185">Reference proteome</keyword>
<dbReference type="InterPro" id="IPR001647">
    <property type="entry name" value="HTH_TetR"/>
</dbReference>
<gene>
    <name evidence="6" type="ORF">GCM10007298_25320</name>
</gene>
<dbReference type="RefSeq" id="WP_188490019.1">
    <property type="nucleotide sequence ID" value="NZ_BMCS01000001.1"/>
</dbReference>
<dbReference type="InterPro" id="IPR050109">
    <property type="entry name" value="HTH-type_TetR-like_transc_reg"/>
</dbReference>